<dbReference type="InterPro" id="IPR008971">
    <property type="entry name" value="HSP40/DnaJ_pept-bd"/>
</dbReference>
<dbReference type="AlphaFoldDB" id="A0A8H4PVS9"/>
<feature type="region of interest" description="Disordered" evidence="2">
    <location>
        <begin position="1"/>
        <end position="22"/>
    </location>
</feature>
<keyword evidence="1" id="KW-0143">Chaperone</keyword>
<dbReference type="Gene3D" id="2.60.260.20">
    <property type="entry name" value="Urease metallochaperone UreE, N-terminal domain"/>
    <property type="match status" value="2"/>
</dbReference>
<dbReference type="CDD" id="cd10747">
    <property type="entry name" value="DnaJ_C"/>
    <property type="match status" value="1"/>
</dbReference>
<organism evidence="4 5">
    <name type="scientific">Ophiocordyceps sinensis</name>
    <dbReference type="NCBI Taxonomy" id="72228"/>
    <lineage>
        <taxon>Eukaryota</taxon>
        <taxon>Fungi</taxon>
        <taxon>Dikarya</taxon>
        <taxon>Ascomycota</taxon>
        <taxon>Pezizomycotina</taxon>
        <taxon>Sordariomycetes</taxon>
        <taxon>Hypocreomycetidae</taxon>
        <taxon>Hypocreales</taxon>
        <taxon>Ophiocordycipitaceae</taxon>
        <taxon>Ophiocordyceps</taxon>
    </lineage>
</organism>
<feature type="region of interest" description="Disordered" evidence="2">
    <location>
        <begin position="172"/>
        <end position="205"/>
    </location>
</feature>
<protein>
    <recommendedName>
        <fullName evidence="3">J domain-containing protein</fullName>
    </recommendedName>
</protein>
<dbReference type="PANTHER" id="PTHR24078:SF553">
    <property type="entry name" value="DNAJ HOMOLOG SUBFAMILY B MEMBER 5"/>
    <property type="match status" value="1"/>
</dbReference>
<evidence type="ECO:0000313" key="4">
    <source>
        <dbReference type="EMBL" id="KAF4511183.1"/>
    </source>
</evidence>
<dbReference type="GO" id="GO:0005829">
    <property type="term" value="C:cytosol"/>
    <property type="evidence" value="ECO:0007669"/>
    <property type="project" value="TreeGrafter"/>
</dbReference>
<accession>A0A8H4PVS9</accession>
<dbReference type="PRINTS" id="PR00625">
    <property type="entry name" value="JDOMAIN"/>
</dbReference>
<feature type="compositionally biased region" description="Low complexity" evidence="2">
    <location>
        <begin position="180"/>
        <end position="192"/>
    </location>
</feature>
<dbReference type="InterPro" id="IPR051339">
    <property type="entry name" value="DnaJ_subfamily_B"/>
</dbReference>
<dbReference type="Pfam" id="PF01556">
    <property type="entry name" value="DnaJ_C"/>
    <property type="match status" value="1"/>
</dbReference>
<evidence type="ECO:0000256" key="2">
    <source>
        <dbReference type="SAM" id="MobiDB-lite"/>
    </source>
</evidence>
<dbReference type="CDD" id="cd06257">
    <property type="entry name" value="DnaJ"/>
    <property type="match status" value="1"/>
</dbReference>
<dbReference type="GO" id="GO:0006413">
    <property type="term" value="P:translational initiation"/>
    <property type="evidence" value="ECO:0007669"/>
    <property type="project" value="TreeGrafter"/>
</dbReference>
<comment type="caution">
    <text evidence="4">The sequence shown here is derived from an EMBL/GenBank/DDBJ whole genome shotgun (WGS) entry which is preliminary data.</text>
</comment>
<dbReference type="Pfam" id="PF00226">
    <property type="entry name" value="DnaJ"/>
    <property type="match status" value="1"/>
</dbReference>
<sequence>MVKETKLYDTLGTKPDASQDEIKKGYRKAALKWHPDKNKDNPDAAEKFKECSQAYEILSDPEKRNIYDQYGLELLLRGAPPREDAGAAGNPFAGGGMPGGSAGFDFGSGGMPGAGGARTFHFSTGGGAGGGGFSFNNPEDIFAEFVRQGGGAGGRRPDDDDLAGIFSSFSAAQGSGGASRAGRARMRSSGFSDPRKREPTPEITTVERPLPLTLEELFNGVTKKMKIKRKTFDESGKRVQTDQVLEVPIKPGLKKGSKIKFNGVGDQVEGGRQDLHFIVEEKEHPLFQREDNDIVHPVTLDLKEALTGWKRTVTTIEGRQINLDKSGPTQPGSEDRYPGLGMPITKKPGQRGDFVIKYKVNFPSSLTTAQKQTLREVL</sequence>
<dbReference type="GO" id="GO:0051087">
    <property type="term" value="F:protein-folding chaperone binding"/>
    <property type="evidence" value="ECO:0007669"/>
    <property type="project" value="TreeGrafter"/>
</dbReference>
<evidence type="ECO:0000259" key="3">
    <source>
        <dbReference type="PROSITE" id="PS50076"/>
    </source>
</evidence>
<dbReference type="SUPFAM" id="SSF49493">
    <property type="entry name" value="HSP40/DnaJ peptide-binding domain"/>
    <property type="match status" value="2"/>
</dbReference>
<dbReference type="SMART" id="SM00271">
    <property type="entry name" value="DnaJ"/>
    <property type="match status" value="1"/>
</dbReference>
<dbReference type="EMBL" id="JAAVMX010000003">
    <property type="protein sequence ID" value="KAF4511183.1"/>
    <property type="molecule type" value="Genomic_DNA"/>
</dbReference>
<feature type="domain" description="J" evidence="3">
    <location>
        <begin position="6"/>
        <end position="71"/>
    </location>
</feature>
<dbReference type="OrthoDB" id="550424at2759"/>
<dbReference type="GO" id="GO:0051082">
    <property type="term" value="F:unfolded protein binding"/>
    <property type="evidence" value="ECO:0007669"/>
    <property type="project" value="InterPro"/>
</dbReference>
<keyword evidence="5" id="KW-1185">Reference proteome</keyword>
<dbReference type="FunFam" id="2.60.260.20:FF:000002">
    <property type="entry name" value="Dnaj homolog subfamily b member"/>
    <property type="match status" value="1"/>
</dbReference>
<dbReference type="InterPro" id="IPR002939">
    <property type="entry name" value="DnaJ_C"/>
</dbReference>
<proteinExistence type="predicted"/>
<dbReference type="GO" id="GO:0006457">
    <property type="term" value="P:protein folding"/>
    <property type="evidence" value="ECO:0007669"/>
    <property type="project" value="InterPro"/>
</dbReference>
<gene>
    <name evidence="4" type="ORF">G6O67_003003</name>
</gene>
<dbReference type="Gene3D" id="1.10.287.110">
    <property type="entry name" value="DnaJ domain"/>
    <property type="match status" value="1"/>
</dbReference>
<dbReference type="FunFam" id="2.60.260.20:FF:000013">
    <property type="entry name" value="DnaJ subfamily B member 11"/>
    <property type="match status" value="1"/>
</dbReference>
<evidence type="ECO:0000256" key="1">
    <source>
        <dbReference type="ARBA" id="ARBA00023186"/>
    </source>
</evidence>
<dbReference type="PANTHER" id="PTHR24078">
    <property type="entry name" value="DNAJ HOMOLOG SUBFAMILY C MEMBER"/>
    <property type="match status" value="1"/>
</dbReference>
<dbReference type="Proteomes" id="UP000557566">
    <property type="component" value="Unassembled WGS sequence"/>
</dbReference>
<reference evidence="4 5" key="1">
    <citation type="journal article" date="2020" name="Genome Biol. Evol.">
        <title>A new high-quality draft genome assembly of the Chinese cordyceps Ophiocordyceps sinensis.</title>
        <authorList>
            <person name="Shu R."/>
            <person name="Zhang J."/>
            <person name="Meng Q."/>
            <person name="Zhang H."/>
            <person name="Zhou G."/>
            <person name="Li M."/>
            <person name="Wu P."/>
            <person name="Zhao Y."/>
            <person name="Chen C."/>
            <person name="Qin Q."/>
        </authorList>
    </citation>
    <scope>NUCLEOTIDE SEQUENCE [LARGE SCALE GENOMIC DNA]</scope>
    <source>
        <strain evidence="4 5">IOZ07</strain>
    </source>
</reference>
<name>A0A8H4PVS9_9HYPO</name>
<dbReference type="SUPFAM" id="SSF46565">
    <property type="entry name" value="Chaperone J-domain"/>
    <property type="match status" value="1"/>
</dbReference>
<dbReference type="InterPro" id="IPR036869">
    <property type="entry name" value="J_dom_sf"/>
</dbReference>
<evidence type="ECO:0000313" key="5">
    <source>
        <dbReference type="Proteomes" id="UP000557566"/>
    </source>
</evidence>
<dbReference type="FunFam" id="1.10.287.110:FF:000136">
    <property type="entry name" value="DnaJ domain-containing protein Psi"/>
    <property type="match status" value="1"/>
</dbReference>
<dbReference type="InterPro" id="IPR001623">
    <property type="entry name" value="DnaJ_domain"/>
</dbReference>
<dbReference type="PROSITE" id="PS50076">
    <property type="entry name" value="DNAJ_2"/>
    <property type="match status" value="1"/>
</dbReference>